<evidence type="ECO:0000256" key="8">
    <source>
        <dbReference type="SAM" id="MobiDB-lite"/>
    </source>
</evidence>
<keyword evidence="2" id="KW-0809">Transit peptide</keyword>
<evidence type="ECO:0000256" key="7">
    <source>
        <dbReference type="ARBA" id="ARBA00035179"/>
    </source>
</evidence>
<evidence type="ECO:0000256" key="3">
    <source>
        <dbReference type="ARBA" id="ARBA00022980"/>
    </source>
</evidence>
<feature type="compositionally biased region" description="Basic and acidic residues" evidence="8">
    <location>
        <begin position="27"/>
        <end position="37"/>
    </location>
</feature>
<comment type="similarity">
    <text evidence="6">Belongs to the mitochondrion-specific ribosomal protein mL54 family.</text>
</comment>
<proteinExistence type="inferred from homology"/>
<name>A0A7S3RAA1_DUNTE</name>
<keyword evidence="3" id="KW-0689">Ribosomal protein</keyword>
<dbReference type="InterPro" id="IPR013870">
    <property type="entry name" value="Ribosomal_mL54"/>
</dbReference>
<protein>
    <recommendedName>
        <fullName evidence="7">Large ribosomal subunit protein mL54</fullName>
    </recommendedName>
</protein>
<evidence type="ECO:0000256" key="1">
    <source>
        <dbReference type="ARBA" id="ARBA00004173"/>
    </source>
</evidence>
<evidence type="ECO:0000256" key="2">
    <source>
        <dbReference type="ARBA" id="ARBA00022946"/>
    </source>
</evidence>
<dbReference type="PANTHER" id="PTHR28595">
    <property type="entry name" value="39S RIBOSOMAL PROTEIN L54, MITOCHONDRIAL"/>
    <property type="match status" value="1"/>
</dbReference>
<keyword evidence="5" id="KW-0687">Ribonucleoprotein</keyword>
<sequence length="116" mass="12693">MLRSYAVRAGVLAGQQLRGLAPGGKRPGKDKGPRKTGELSSTHATGCGLMKGQGDPPIKPDSEYPPWLWGLLIPEPTGKDLAGQYEGLGLSIKHLHRLWRLKNKERIKEANFLKAK</sequence>
<dbReference type="AlphaFoldDB" id="A0A7S3RAA1"/>
<accession>A0A7S3RAA1</accession>
<organism evidence="9">
    <name type="scientific">Dunaliella tertiolecta</name>
    <name type="common">Green alga</name>
    <dbReference type="NCBI Taxonomy" id="3047"/>
    <lineage>
        <taxon>Eukaryota</taxon>
        <taxon>Viridiplantae</taxon>
        <taxon>Chlorophyta</taxon>
        <taxon>core chlorophytes</taxon>
        <taxon>Chlorophyceae</taxon>
        <taxon>CS clade</taxon>
        <taxon>Chlamydomonadales</taxon>
        <taxon>Dunaliellaceae</taxon>
        <taxon>Dunaliella</taxon>
    </lineage>
</organism>
<feature type="region of interest" description="Disordered" evidence="8">
    <location>
        <begin position="17"/>
        <end position="61"/>
    </location>
</feature>
<dbReference type="GO" id="GO:0003735">
    <property type="term" value="F:structural constituent of ribosome"/>
    <property type="evidence" value="ECO:0007669"/>
    <property type="project" value="TreeGrafter"/>
</dbReference>
<dbReference type="EMBL" id="HBIP01036826">
    <property type="protein sequence ID" value="CAE0507229.1"/>
    <property type="molecule type" value="Transcribed_RNA"/>
</dbReference>
<dbReference type="Pfam" id="PF08561">
    <property type="entry name" value="Ribosomal_L37"/>
    <property type="match status" value="1"/>
</dbReference>
<evidence type="ECO:0000256" key="6">
    <source>
        <dbReference type="ARBA" id="ARBA00033752"/>
    </source>
</evidence>
<evidence type="ECO:0000256" key="4">
    <source>
        <dbReference type="ARBA" id="ARBA00023128"/>
    </source>
</evidence>
<gene>
    <name evidence="9" type="ORF">DTER00134_LOCUS22305</name>
</gene>
<evidence type="ECO:0000313" key="9">
    <source>
        <dbReference type="EMBL" id="CAE0507229.1"/>
    </source>
</evidence>
<comment type="subcellular location">
    <subcellularLocation>
        <location evidence="1">Mitochondrion</location>
    </subcellularLocation>
</comment>
<keyword evidence="4" id="KW-0496">Mitochondrion</keyword>
<dbReference type="PANTHER" id="PTHR28595:SF1">
    <property type="entry name" value="LARGE RIBOSOMAL SUBUNIT PROTEIN ML54"/>
    <property type="match status" value="1"/>
</dbReference>
<dbReference type="GO" id="GO:0005762">
    <property type="term" value="C:mitochondrial large ribosomal subunit"/>
    <property type="evidence" value="ECO:0007669"/>
    <property type="project" value="TreeGrafter"/>
</dbReference>
<evidence type="ECO:0000256" key="5">
    <source>
        <dbReference type="ARBA" id="ARBA00023274"/>
    </source>
</evidence>
<reference evidence="9" key="1">
    <citation type="submission" date="2021-01" db="EMBL/GenBank/DDBJ databases">
        <authorList>
            <person name="Corre E."/>
            <person name="Pelletier E."/>
            <person name="Niang G."/>
            <person name="Scheremetjew M."/>
            <person name="Finn R."/>
            <person name="Kale V."/>
            <person name="Holt S."/>
            <person name="Cochrane G."/>
            <person name="Meng A."/>
            <person name="Brown T."/>
            <person name="Cohen L."/>
        </authorList>
    </citation>
    <scope>NUCLEOTIDE SEQUENCE</scope>
    <source>
        <strain evidence="9">CCMP1320</strain>
    </source>
</reference>